<comment type="caution">
    <text evidence="1">The sequence shown here is derived from an EMBL/GenBank/DDBJ whole genome shotgun (WGS) entry which is preliminary data.</text>
</comment>
<dbReference type="Proteomes" id="UP000058012">
    <property type="component" value="Unassembled WGS sequence"/>
</dbReference>
<organism evidence="1 2">
    <name type="scientific">Novosphingobium fuchskuhlense</name>
    <dbReference type="NCBI Taxonomy" id="1117702"/>
    <lineage>
        <taxon>Bacteria</taxon>
        <taxon>Pseudomonadati</taxon>
        <taxon>Pseudomonadota</taxon>
        <taxon>Alphaproteobacteria</taxon>
        <taxon>Sphingomonadales</taxon>
        <taxon>Sphingomonadaceae</taxon>
        <taxon>Novosphingobium</taxon>
    </lineage>
</organism>
<evidence type="ECO:0000313" key="2">
    <source>
        <dbReference type="Proteomes" id="UP000058012"/>
    </source>
</evidence>
<keyword evidence="2" id="KW-1185">Reference proteome</keyword>
<gene>
    <name evidence="1" type="ORF">AQZ52_03245</name>
</gene>
<dbReference type="AlphaFoldDB" id="A0A124JVI4"/>
<name>A0A124JVI4_9SPHN</name>
<dbReference type="EMBL" id="LLZS01000003">
    <property type="protein sequence ID" value="KUR72305.1"/>
    <property type="molecule type" value="Genomic_DNA"/>
</dbReference>
<sequence>MILSLFAGRGQSLQLRLDCLHSCEEIRHCSRGRRGPRQAADRGCYFRPKRLASTIRKHLALDGTQFSLDPAKPYFGAFRRDLCAGRSLGTSR</sequence>
<accession>A0A124JVI4</accession>
<reference evidence="1 2" key="1">
    <citation type="submission" date="2015-10" db="EMBL/GenBank/DDBJ databases">
        <title>Draft genome sequence of Novosphingobium fuchskuhlense DSM 25065 isolated from a surface water sample of the southwest basin of Lake Grosse Fuchskuhle.</title>
        <authorList>
            <person name="Ruckert C."/>
            <person name="Winkler A."/>
            <person name="Glaeser J."/>
            <person name="Grossart H.-P."/>
            <person name="Kalinowski J."/>
            <person name="Glaeser S."/>
        </authorList>
    </citation>
    <scope>NUCLEOTIDE SEQUENCE [LARGE SCALE GENOMIC DNA]</scope>
    <source>
        <strain evidence="1 2">FNE08-7</strain>
    </source>
</reference>
<proteinExistence type="predicted"/>
<protein>
    <submittedName>
        <fullName evidence="1">Uncharacterized protein</fullName>
    </submittedName>
</protein>
<evidence type="ECO:0000313" key="1">
    <source>
        <dbReference type="EMBL" id="KUR72305.1"/>
    </source>
</evidence>